<dbReference type="AlphaFoldDB" id="A0A392T638"/>
<keyword evidence="3" id="KW-1185">Reference proteome</keyword>
<feature type="non-terminal residue" evidence="2">
    <location>
        <position position="1"/>
    </location>
</feature>
<feature type="non-terminal residue" evidence="2">
    <location>
        <position position="86"/>
    </location>
</feature>
<name>A0A392T638_9FABA</name>
<evidence type="ECO:0000313" key="2">
    <source>
        <dbReference type="EMBL" id="MCI56561.1"/>
    </source>
</evidence>
<proteinExistence type="predicted"/>
<accession>A0A392T638</accession>
<evidence type="ECO:0000313" key="3">
    <source>
        <dbReference type="Proteomes" id="UP000265520"/>
    </source>
</evidence>
<comment type="caution">
    <text evidence="2">The sequence shown here is derived from an EMBL/GenBank/DDBJ whole genome shotgun (WGS) entry which is preliminary data.</text>
</comment>
<reference evidence="2 3" key="1">
    <citation type="journal article" date="2018" name="Front. Plant Sci.">
        <title>Red Clover (Trifolium pratense) and Zigzag Clover (T. medium) - A Picture of Genomic Similarities and Differences.</title>
        <authorList>
            <person name="Dluhosova J."/>
            <person name="Istvanek J."/>
            <person name="Nedelnik J."/>
            <person name="Repkova J."/>
        </authorList>
    </citation>
    <scope>NUCLEOTIDE SEQUENCE [LARGE SCALE GENOMIC DNA]</scope>
    <source>
        <strain evidence="3">cv. 10/8</strain>
        <tissue evidence="2">Leaf</tissue>
    </source>
</reference>
<sequence length="86" mass="9800">EPEVTSVLDEGKNNGGKKDDKEEEEHEKEGLSGDNQSEDRPVGSGQDMPTIVKPSGRHKLLMKSKFQEILLRDSLSQQLAWRRRIR</sequence>
<organism evidence="2 3">
    <name type="scientific">Trifolium medium</name>
    <dbReference type="NCBI Taxonomy" id="97028"/>
    <lineage>
        <taxon>Eukaryota</taxon>
        <taxon>Viridiplantae</taxon>
        <taxon>Streptophyta</taxon>
        <taxon>Embryophyta</taxon>
        <taxon>Tracheophyta</taxon>
        <taxon>Spermatophyta</taxon>
        <taxon>Magnoliopsida</taxon>
        <taxon>eudicotyledons</taxon>
        <taxon>Gunneridae</taxon>
        <taxon>Pentapetalae</taxon>
        <taxon>rosids</taxon>
        <taxon>fabids</taxon>
        <taxon>Fabales</taxon>
        <taxon>Fabaceae</taxon>
        <taxon>Papilionoideae</taxon>
        <taxon>50 kb inversion clade</taxon>
        <taxon>NPAAA clade</taxon>
        <taxon>Hologalegina</taxon>
        <taxon>IRL clade</taxon>
        <taxon>Trifolieae</taxon>
        <taxon>Trifolium</taxon>
    </lineage>
</organism>
<evidence type="ECO:0000256" key="1">
    <source>
        <dbReference type="SAM" id="MobiDB-lite"/>
    </source>
</evidence>
<feature type="compositionally biased region" description="Basic and acidic residues" evidence="1">
    <location>
        <begin position="9"/>
        <end position="20"/>
    </location>
</feature>
<dbReference type="Proteomes" id="UP000265520">
    <property type="component" value="Unassembled WGS sequence"/>
</dbReference>
<protein>
    <submittedName>
        <fullName evidence="2">Uncharacterized protein</fullName>
    </submittedName>
</protein>
<feature type="compositionally biased region" description="Basic and acidic residues" evidence="1">
    <location>
        <begin position="27"/>
        <end position="41"/>
    </location>
</feature>
<feature type="region of interest" description="Disordered" evidence="1">
    <location>
        <begin position="1"/>
        <end position="57"/>
    </location>
</feature>
<dbReference type="EMBL" id="LXQA010514155">
    <property type="protein sequence ID" value="MCI56561.1"/>
    <property type="molecule type" value="Genomic_DNA"/>
</dbReference>